<dbReference type="PANTHER" id="PTHR43124:SF3">
    <property type="entry name" value="CHLORAMPHENICOL EFFLUX PUMP RV0191"/>
    <property type="match status" value="1"/>
</dbReference>
<dbReference type="RefSeq" id="WP_198500539.1">
    <property type="nucleotide sequence ID" value="NZ_CP065989.1"/>
</dbReference>
<evidence type="ECO:0000256" key="3">
    <source>
        <dbReference type="ARBA" id="ARBA00022692"/>
    </source>
</evidence>
<keyword evidence="2" id="KW-1003">Cell membrane</keyword>
<evidence type="ECO:0000313" key="9">
    <source>
        <dbReference type="Proteomes" id="UP000595374"/>
    </source>
</evidence>
<protein>
    <submittedName>
        <fullName evidence="8">MFS transporter</fullName>
    </submittedName>
</protein>
<evidence type="ECO:0000256" key="2">
    <source>
        <dbReference type="ARBA" id="ARBA00022475"/>
    </source>
</evidence>
<keyword evidence="5 6" id="KW-0472">Membrane</keyword>
<evidence type="ECO:0000256" key="5">
    <source>
        <dbReference type="ARBA" id="ARBA00023136"/>
    </source>
</evidence>
<evidence type="ECO:0000256" key="6">
    <source>
        <dbReference type="SAM" id="Phobius"/>
    </source>
</evidence>
<feature type="domain" description="Major facilitator superfamily (MFS) profile" evidence="7">
    <location>
        <begin position="4"/>
        <end position="388"/>
    </location>
</feature>
<feature type="transmembrane region" description="Helical" evidence="6">
    <location>
        <begin position="69"/>
        <end position="87"/>
    </location>
</feature>
<feature type="transmembrane region" description="Helical" evidence="6">
    <location>
        <begin position="268"/>
        <end position="287"/>
    </location>
</feature>
<feature type="transmembrane region" description="Helical" evidence="6">
    <location>
        <begin position="128"/>
        <end position="154"/>
    </location>
</feature>
<feature type="transmembrane region" description="Helical" evidence="6">
    <location>
        <begin position="362"/>
        <end position="381"/>
    </location>
</feature>
<dbReference type="InterPro" id="IPR050189">
    <property type="entry name" value="MFS_Efflux_Transporters"/>
</dbReference>
<dbReference type="Pfam" id="PF07690">
    <property type="entry name" value="MFS_1"/>
    <property type="match status" value="1"/>
</dbReference>
<dbReference type="AlphaFoldDB" id="A0A7T4A1G0"/>
<feature type="transmembrane region" description="Helical" evidence="6">
    <location>
        <begin position="203"/>
        <end position="225"/>
    </location>
</feature>
<organism evidence="8 9">
    <name type="scientific">Brevibacterium casei</name>
    <dbReference type="NCBI Taxonomy" id="33889"/>
    <lineage>
        <taxon>Bacteria</taxon>
        <taxon>Bacillati</taxon>
        <taxon>Actinomycetota</taxon>
        <taxon>Actinomycetes</taxon>
        <taxon>Micrococcales</taxon>
        <taxon>Brevibacteriaceae</taxon>
        <taxon>Brevibacterium</taxon>
    </lineage>
</organism>
<accession>A0A7T4A1G0</accession>
<dbReference type="Gene3D" id="1.20.1250.20">
    <property type="entry name" value="MFS general substrate transporter like domains"/>
    <property type="match status" value="1"/>
</dbReference>
<reference evidence="8 9" key="1">
    <citation type="submission" date="2020-12" db="EMBL/GenBank/DDBJ databases">
        <title>FDA dAtabase for Regulatory Grade micrObial Sequences (FDA-ARGOS): Supporting development and validation of Infectious Disease Dx tests.</title>
        <authorList>
            <person name="Sproer C."/>
            <person name="Gronow S."/>
            <person name="Severitt S."/>
            <person name="Schroder I."/>
            <person name="Tallon L."/>
            <person name="Sadzewicz L."/>
            <person name="Zhao X."/>
            <person name="Boylan J."/>
            <person name="Ott S."/>
            <person name="Bowen H."/>
            <person name="Vavikolanu K."/>
            <person name="Mehta A."/>
            <person name="Aluvathingal J."/>
            <person name="Nadendla S."/>
            <person name="Lowell S."/>
            <person name="Myers T."/>
            <person name="Yan Y."/>
            <person name="Sichtig H."/>
        </authorList>
    </citation>
    <scope>NUCLEOTIDE SEQUENCE [LARGE SCALE GENOMIC DNA]</scope>
    <source>
        <strain evidence="8 9">FDAARGOS_990</strain>
    </source>
</reference>
<dbReference type="InterPro" id="IPR036259">
    <property type="entry name" value="MFS_trans_sf"/>
</dbReference>
<evidence type="ECO:0000256" key="1">
    <source>
        <dbReference type="ARBA" id="ARBA00004651"/>
    </source>
</evidence>
<sequence>MPVLLYLLALAVFAQGTSEFVLVGLLTDISRDLDVSLAEAGLLTTAFAVGMVVGAPVMAAASRRFSPRFALTGFLVVFVLAHVGGALTDSFPVLVATRSLAAVANAGFVAVTLALIPRLVAPGRQGRAIGVVLAGTTLALIAGVPAGAFLAAGFGWRSALWVIAALCVPALLGVLAAAPGGTAHAADRIPLRAELLSLRSPDLLVVIAVAVLVNAATFGAFTYLAAVTEVAHGLTGAAVPVLLAVFGTGAFCGVSVAGRFADARWRRLLGVLGPVLVLTWIGLALTVTGAGTDGRLGAVMLWVLTPLIGFLSFAIGSTLIARIVATAAGAPTLGGSFATVALNLGAAVGPVLAGLALQRFGLIGPFGVSAVCAGLGMVVILRRLSLVRE</sequence>
<comment type="subcellular location">
    <subcellularLocation>
        <location evidence="1">Cell membrane</location>
        <topology evidence="1">Multi-pass membrane protein</topology>
    </subcellularLocation>
</comment>
<feature type="transmembrane region" description="Helical" evidence="6">
    <location>
        <begin position="333"/>
        <end position="356"/>
    </location>
</feature>
<feature type="transmembrane region" description="Helical" evidence="6">
    <location>
        <begin position="237"/>
        <end position="256"/>
    </location>
</feature>
<gene>
    <name evidence="8" type="ORF">I6H47_06395</name>
</gene>
<dbReference type="PANTHER" id="PTHR43124">
    <property type="entry name" value="PURINE EFFLUX PUMP PBUE"/>
    <property type="match status" value="1"/>
</dbReference>
<keyword evidence="3 6" id="KW-0812">Transmembrane</keyword>
<dbReference type="GO" id="GO:0022857">
    <property type="term" value="F:transmembrane transporter activity"/>
    <property type="evidence" value="ECO:0007669"/>
    <property type="project" value="InterPro"/>
</dbReference>
<dbReference type="GO" id="GO:0005886">
    <property type="term" value="C:plasma membrane"/>
    <property type="evidence" value="ECO:0007669"/>
    <property type="project" value="UniProtKB-SubCell"/>
</dbReference>
<feature type="transmembrane region" description="Helical" evidence="6">
    <location>
        <begin position="93"/>
        <end position="116"/>
    </location>
</feature>
<dbReference type="CDD" id="cd17324">
    <property type="entry name" value="MFS_NepI_like"/>
    <property type="match status" value="1"/>
</dbReference>
<dbReference type="InterPro" id="IPR020846">
    <property type="entry name" value="MFS_dom"/>
</dbReference>
<dbReference type="Proteomes" id="UP000595374">
    <property type="component" value="Chromosome"/>
</dbReference>
<evidence type="ECO:0000313" key="8">
    <source>
        <dbReference type="EMBL" id="QQB15556.1"/>
    </source>
</evidence>
<proteinExistence type="predicted"/>
<evidence type="ECO:0000259" key="7">
    <source>
        <dbReference type="PROSITE" id="PS50850"/>
    </source>
</evidence>
<dbReference type="NCBIfam" id="NF033135">
    <property type="entry name" value="cmx_cmrA"/>
    <property type="match status" value="1"/>
</dbReference>
<evidence type="ECO:0000256" key="4">
    <source>
        <dbReference type="ARBA" id="ARBA00022989"/>
    </source>
</evidence>
<feature type="transmembrane region" description="Helical" evidence="6">
    <location>
        <begin position="160"/>
        <end position="182"/>
    </location>
</feature>
<feature type="transmembrane region" description="Helical" evidence="6">
    <location>
        <begin position="299"/>
        <end position="321"/>
    </location>
</feature>
<dbReference type="EMBL" id="CP065989">
    <property type="protein sequence ID" value="QQB15556.1"/>
    <property type="molecule type" value="Genomic_DNA"/>
</dbReference>
<dbReference type="PROSITE" id="PS50850">
    <property type="entry name" value="MFS"/>
    <property type="match status" value="1"/>
</dbReference>
<dbReference type="InterPro" id="IPR011701">
    <property type="entry name" value="MFS"/>
</dbReference>
<feature type="transmembrane region" description="Helical" evidence="6">
    <location>
        <begin position="42"/>
        <end position="62"/>
    </location>
</feature>
<keyword evidence="4 6" id="KW-1133">Transmembrane helix</keyword>
<dbReference type="SUPFAM" id="SSF103473">
    <property type="entry name" value="MFS general substrate transporter"/>
    <property type="match status" value="1"/>
</dbReference>
<name>A0A7T4A1G0_9MICO</name>